<dbReference type="AlphaFoldDB" id="A0A450YVU6"/>
<keyword evidence="4" id="KW-0238">DNA-binding</keyword>
<evidence type="ECO:0000259" key="6">
    <source>
        <dbReference type="SMART" id="SM00470"/>
    </source>
</evidence>
<dbReference type="Pfam" id="PF23552">
    <property type="entry name" value="ParB_C"/>
    <property type="match status" value="1"/>
</dbReference>
<dbReference type="Pfam" id="PF17762">
    <property type="entry name" value="HTH_ParB"/>
    <property type="match status" value="1"/>
</dbReference>
<dbReference type="GO" id="GO:0003677">
    <property type="term" value="F:DNA binding"/>
    <property type="evidence" value="ECO:0007669"/>
    <property type="project" value="UniProtKB-KW"/>
</dbReference>
<dbReference type="PANTHER" id="PTHR33375">
    <property type="entry name" value="CHROMOSOME-PARTITIONING PROTEIN PARB-RELATED"/>
    <property type="match status" value="1"/>
</dbReference>
<dbReference type="InterPro" id="IPR004437">
    <property type="entry name" value="ParB/RepB/Spo0J"/>
</dbReference>
<dbReference type="InterPro" id="IPR041468">
    <property type="entry name" value="HTH_ParB/Spo0J"/>
</dbReference>
<comment type="similarity">
    <text evidence="1">Belongs to the ParB family.</text>
</comment>
<dbReference type="EMBL" id="CAADFT010000052">
    <property type="protein sequence ID" value="VFK45670.1"/>
    <property type="molecule type" value="Genomic_DNA"/>
</dbReference>
<dbReference type="FunFam" id="3.90.1530.30:FF:000001">
    <property type="entry name" value="Chromosome partitioning protein ParB"/>
    <property type="match status" value="1"/>
</dbReference>
<dbReference type="GO" id="GO:0005694">
    <property type="term" value="C:chromosome"/>
    <property type="evidence" value="ECO:0007669"/>
    <property type="project" value="TreeGrafter"/>
</dbReference>
<organism evidence="7">
    <name type="scientific">Candidatus Kentrum sp. TC</name>
    <dbReference type="NCBI Taxonomy" id="2126339"/>
    <lineage>
        <taxon>Bacteria</taxon>
        <taxon>Pseudomonadati</taxon>
        <taxon>Pseudomonadota</taxon>
        <taxon>Gammaproteobacteria</taxon>
        <taxon>Candidatus Kentrum</taxon>
    </lineage>
</organism>
<protein>
    <recommendedName>
        <fullName evidence="2">Probable chromosome-partitioning protein ParB</fullName>
    </recommendedName>
</protein>
<dbReference type="CDD" id="cd16393">
    <property type="entry name" value="SPO0J_N"/>
    <property type="match status" value="1"/>
</dbReference>
<dbReference type="Pfam" id="PF02195">
    <property type="entry name" value="ParB_N"/>
    <property type="match status" value="1"/>
</dbReference>
<dbReference type="GO" id="GO:0045881">
    <property type="term" value="P:positive regulation of sporulation resulting in formation of a cellular spore"/>
    <property type="evidence" value="ECO:0007669"/>
    <property type="project" value="TreeGrafter"/>
</dbReference>
<evidence type="ECO:0000256" key="5">
    <source>
        <dbReference type="ARBA" id="ARBA00025472"/>
    </source>
</evidence>
<keyword evidence="3" id="KW-0159">Chromosome partition</keyword>
<reference evidence="7" key="1">
    <citation type="submission" date="2019-02" db="EMBL/GenBank/DDBJ databases">
        <authorList>
            <person name="Gruber-Vodicka R. H."/>
            <person name="Seah K. B. B."/>
        </authorList>
    </citation>
    <scope>NUCLEOTIDE SEQUENCE</scope>
    <source>
        <strain evidence="7">BECK_BZ125</strain>
    </source>
</reference>
<sequence>MIKRKGLGRGLDALLGSQASTIEHTNDHGGFVTPEDEKALLIHNKQGELCNLPVEQIQQSRYQPRVTMDPVALEDLTNSIRAQGVVQPIVVRPVNNGISFEIIAGERRWRAAQSAGLSEIPAVVRDVPNESVVAIALIENVQREALNPIEEANALFRLVNEFDMTHQVAAEAVGKSRTAVTNLLRLLDLNADVKDLLEKGRLDMGHARALLGIRGVLQSQAAREVAEKDLSARETERLVRKLKSKTKEKKMPSTRQDPNVRQLEIDLSERLGTEVLVRHNAMGKGQLIIHYVSLDQLEGIIARVCSF</sequence>
<dbReference type="InterPro" id="IPR003115">
    <property type="entry name" value="ParB_N"/>
</dbReference>
<dbReference type="PANTHER" id="PTHR33375:SF1">
    <property type="entry name" value="CHROMOSOME-PARTITIONING PROTEIN PARB-RELATED"/>
    <property type="match status" value="1"/>
</dbReference>
<dbReference type="InterPro" id="IPR036086">
    <property type="entry name" value="ParB/Sulfiredoxin_sf"/>
</dbReference>
<dbReference type="NCBIfam" id="TIGR00180">
    <property type="entry name" value="parB_part"/>
    <property type="match status" value="1"/>
</dbReference>
<proteinExistence type="inferred from homology"/>
<evidence type="ECO:0000256" key="3">
    <source>
        <dbReference type="ARBA" id="ARBA00022829"/>
    </source>
</evidence>
<gene>
    <name evidence="7" type="ORF">BECKTC1821E_GA0114239_105218</name>
</gene>
<dbReference type="Gene3D" id="1.10.10.2830">
    <property type="match status" value="1"/>
</dbReference>
<evidence type="ECO:0000256" key="1">
    <source>
        <dbReference type="ARBA" id="ARBA00006295"/>
    </source>
</evidence>
<dbReference type="Gene3D" id="3.90.1530.30">
    <property type="match status" value="1"/>
</dbReference>
<name>A0A450YVU6_9GAMM</name>
<accession>A0A450YVU6</accession>
<evidence type="ECO:0000256" key="4">
    <source>
        <dbReference type="ARBA" id="ARBA00023125"/>
    </source>
</evidence>
<dbReference type="GO" id="GO:0007059">
    <property type="term" value="P:chromosome segregation"/>
    <property type="evidence" value="ECO:0007669"/>
    <property type="project" value="UniProtKB-KW"/>
</dbReference>
<dbReference type="SUPFAM" id="SSF110849">
    <property type="entry name" value="ParB/Sulfiredoxin"/>
    <property type="match status" value="1"/>
</dbReference>
<evidence type="ECO:0000256" key="2">
    <source>
        <dbReference type="ARBA" id="ARBA00022372"/>
    </source>
</evidence>
<dbReference type="SUPFAM" id="SSF109709">
    <property type="entry name" value="KorB DNA-binding domain-like"/>
    <property type="match status" value="1"/>
</dbReference>
<dbReference type="SMART" id="SM00470">
    <property type="entry name" value="ParB"/>
    <property type="match status" value="1"/>
</dbReference>
<feature type="domain" description="ParB-like N-terminal" evidence="6">
    <location>
        <begin position="50"/>
        <end position="141"/>
    </location>
</feature>
<dbReference type="FunFam" id="1.10.10.2830:FF:000001">
    <property type="entry name" value="Chromosome partitioning protein ParB"/>
    <property type="match status" value="1"/>
</dbReference>
<dbReference type="InterPro" id="IPR050336">
    <property type="entry name" value="Chromosome_partition/occlusion"/>
</dbReference>
<evidence type="ECO:0000313" key="7">
    <source>
        <dbReference type="EMBL" id="VFK45670.1"/>
    </source>
</evidence>
<comment type="function">
    <text evidence="5">Involved in chromosome partition. Localize to both poles of the predivisional cell following completion of DNA replication. Binds to the DNA origin of replication.</text>
</comment>
<dbReference type="InterPro" id="IPR057240">
    <property type="entry name" value="ParB_dimer_C"/>
</dbReference>